<dbReference type="AlphaFoldDB" id="A0A1D9LBZ9"/>
<dbReference type="GeneID" id="68839894"/>
<organism evidence="1 2">
    <name type="scientific">Chromobacterium vaccinii</name>
    <dbReference type="NCBI Taxonomy" id="1108595"/>
    <lineage>
        <taxon>Bacteria</taxon>
        <taxon>Pseudomonadati</taxon>
        <taxon>Pseudomonadota</taxon>
        <taxon>Betaproteobacteria</taxon>
        <taxon>Neisseriales</taxon>
        <taxon>Chromobacteriaceae</taxon>
        <taxon>Chromobacterium</taxon>
    </lineage>
</organism>
<dbReference type="RefSeq" id="WP_070978293.1">
    <property type="nucleotide sequence ID" value="NZ_CP017707.1"/>
</dbReference>
<gene>
    <name evidence="1" type="ORF">BKX93_01470</name>
</gene>
<protein>
    <submittedName>
        <fullName evidence="1">Uncharacterized protein</fullName>
    </submittedName>
</protein>
<evidence type="ECO:0000313" key="2">
    <source>
        <dbReference type="Proteomes" id="UP000178776"/>
    </source>
</evidence>
<dbReference type="EMBL" id="CP017707">
    <property type="protein sequence ID" value="AOZ48793.1"/>
    <property type="molecule type" value="Genomic_DNA"/>
</dbReference>
<dbReference type="KEGG" id="cvc:BKX93_01470"/>
<proteinExistence type="predicted"/>
<name>A0A1D9LBZ9_9NEIS</name>
<dbReference type="Proteomes" id="UP000178776">
    <property type="component" value="Chromosome"/>
</dbReference>
<reference evidence="1 2" key="1">
    <citation type="submission" date="2016-10" db="EMBL/GenBank/DDBJ databases">
        <title>Chromobacterium muskegensis sp. nov., an insecticidal bacterium isolated from Sphagnum bogs.</title>
        <authorList>
            <person name="Sparks M.E."/>
            <person name="Blackburn M.B."/>
            <person name="Gundersen-Rindal D.E."/>
            <person name="Mitchell A."/>
            <person name="Farrar R."/>
            <person name="Kuhar D."/>
        </authorList>
    </citation>
    <scope>NUCLEOTIDE SEQUENCE [LARGE SCALE GENOMIC DNA]</scope>
    <source>
        <strain evidence="1 2">21-1</strain>
    </source>
</reference>
<dbReference type="STRING" id="1108595.BKX93_01470"/>
<sequence>MTEIVGEKEALRRLYAALNSPWKAGPKWATYQRQTVEAALDVIKQLHDAAPLPAQQRTITDDELLDAFWPHVEVQRTGTIRGLVDGLRAVEKLVAPQP</sequence>
<accession>A0A1D9LBZ9</accession>
<evidence type="ECO:0000313" key="1">
    <source>
        <dbReference type="EMBL" id="AOZ48793.1"/>
    </source>
</evidence>